<keyword evidence="1" id="KW-0805">Transcription regulation</keyword>
<evidence type="ECO:0000259" key="4">
    <source>
        <dbReference type="PROSITE" id="PS01124"/>
    </source>
</evidence>
<dbReference type="RefSeq" id="WP_377800178.1">
    <property type="nucleotide sequence ID" value="NZ_JBHSLW010000034.1"/>
</dbReference>
<organism evidence="5 6">
    <name type="scientific">Bosea eneae</name>
    <dbReference type="NCBI Taxonomy" id="151454"/>
    <lineage>
        <taxon>Bacteria</taxon>
        <taxon>Pseudomonadati</taxon>
        <taxon>Pseudomonadota</taxon>
        <taxon>Alphaproteobacteria</taxon>
        <taxon>Hyphomicrobiales</taxon>
        <taxon>Boseaceae</taxon>
        <taxon>Bosea</taxon>
    </lineage>
</organism>
<evidence type="ECO:0000313" key="6">
    <source>
        <dbReference type="Proteomes" id="UP001596053"/>
    </source>
</evidence>
<dbReference type="PANTHER" id="PTHR46796:SF7">
    <property type="entry name" value="ARAC FAMILY TRANSCRIPTIONAL REGULATOR"/>
    <property type="match status" value="1"/>
</dbReference>
<dbReference type="PROSITE" id="PS00041">
    <property type="entry name" value="HTH_ARAC_FAMILY_1"/>
    <property type="match status" value="1"/>
</dbReference>
<dbReference type="Proteomes" id="UP001596053">
    <property type="component" value="Unassembled WGS sequence"/>
</dbReference>
<dbReference type="InterPro" id="IPR020449">
    <property type="entry name" value="Tscrpt_reg_AraC-type_HTH"/>
</dbReference>
<feature type="domain" description="HTH araC/xylS-type" evidence="4">
    <location>
        <begin position="199"/>
        <end position="296"/>
    </location>
</feature>
<keyword evidence="2" id="KW-0238">DNA-binding</keyword>
<evidence type="ECO:0000256" key="3">
    <source>
        <dbReference type="ARBA" id="ARBA00023163"/>
    </source>
</evidence>
<dbReference type="Pfam" id="PF12852">
    <property type="entry name" value="Cupin_6"/>
    <property type="match status" value="1"/>
</dbReference>
<evidence type="ECO:0000256" key="2">
    <source>
        <dbReference type="ARBA" id="ARBA00023125"/>
    </source>
</evidence>
<gene>
    <name evidence="5" type="ORF">ACFPOB_20140</name>
</gene>
<dbReference type="InterPro" id="IPR009057">
    <property type="entry name" value="Homeodomain-like_sf"/>
</dbReference>
<dbReference type="InterPro" id="IPR018060">
    <property type="entry name" value="HTH_AraC"/>
</dbReference>
<dbReference type="PRINTS" id="PR00032">
    <property type="entry name" value="HTHARAC"/>
</dbReference>
<keyword evidence="3" id="KW-0804">Transcription</keyword>
<dbReference type="PROSITE" id="PS01124">
    <property type="entry name" value="HTH_ARAC_FAMILY_2"/>
    <property type="match status" value="1"/>
</dbReference>
<comment type="caution">
    <text evidence="5">The sequence shown here is derived from an EMBL/GenBank/DDBJ whole genome shotgun (WGS) entry which is preliminary data.</text>
</comment>
<proteinExistence type="predicted"/>
<dbReference type="SUPFAM" id="SSF46689">
    <property type="entry name" value="Homeodomain-like"/>
    <property type="match status" value="2"/>
</dbReference>
<sequence>MIDPLAEIISLLRPRAVFTKGISGAGRWAVRYADFGYPSFCAVVEGSCRLAIDGEEVLTLAAGDFVLLPTTPGFILSGFEPATPMLITPDLAPSPDTELRHGDPDAPANVRLLGGYFTFDVDEAGLLVSLLPAQIQIREVPRLSTLVRLLIEESGAQRPGRELVLGRLVEILLVEALRLTQAADAPAGLLRGLGDARLADAIRSIHAEPARAWTMARLARKAGLSRSAFFERFARNVGVPPMEYLLGWRMALAKDLLRRDIDVAEVAERVGYGSASTFSTAFSRHVGQPPGRYARSLAERPISPRSRARTGRGRR</sequence>
<keyword evidence="6" id="KW-1185">Reference proteome</keyword>
<reference evidence="6" key="1">
    <citation type="journal article" date="2019" name="Int. J. Syst. Evol. Microbiol.">
        <title>The Global Catalogue of Microorganisms (GCM) 10K type strain sequencing project: providing services to taxonomists for standard genome sequencing and annotation.</title>
        <authorList>
            <consortium name="The Broad Institute Genomics Platform"/>
            <consortium name="The Broad Institute Genome Sequencing Center for Infectious Disease"/>
            <person name="Wu L."/>
            <person name="Ma J."/>
        </authorList>
    </citation>
    <scope>NUCLEOTIDE SEQUENCE [LARGE SCALE GENOMIC DNA]</scope>
    <source>
        <strain evidence="6">NCAIM B.01391</strain>
    </source>
</reference>
<dbReference type="InterPro" id="IPR032783">
    <property type="entry name" value="AraC_lig"/>
</dbReference>
<dbReference type="Gene3D" id="1.10.10.60">
    <property type="entry name" value="Homeodomain-like"/>
    <property type="match status" value="2"/>
</dbReference>
<dbReference type="SMART" id="SM00342">
    <property type="entry name" value="HTH_ARAC"/>
    <property type="match status" value="1"/>
</dbReference>
<dbReference type="Pfam" id="PF12833">
    <property type="entry name" value="HTH_18"/>
    <property type="match status" value="1"/>
</dbReference>
<dbReference type="InterPro" id="IPR050204">
    <property type="entry name" value="AraC_XylS_family_regulators"/>
</dbReference>
<accession>A0ABW0IUF8</accession>
<evidence type="ECO:0000313" key="5">
    <source>
        <dbReference type="EMBL" id="MFC5421874.1"/>
    </source>
</evidence>
<dbReference type="PANTHER" id="PTHR46796">
    <property type="entry name" value="HTH-TYPE TRANSCRIPTIONAL ACTIVATOR RHAS-RELATED"/>
    <property type="match status" value="1"/>
</dbReference>
<protein>
    <submittedName>
        <fullName evidence="5">AraC family transcriptional regulator</fullName>
    </submittedName>
</protein>
<dbReference type="EMBL" id="JBHSLW010000034">
    <property type="protein sequence ID" value="MFC5421874.1"/>
    <property type="molecule type" value="Genomic_DNA"/>
</dbReference>
<evidence type="ECO:0000256" key="1">
    <source>
        <dbReference type="ARBA" id="ARBA00023015"/>
    </source>
</evidence>
<dbReference type="InterPro" id="IPR018062">
    <property type="entry name" value="HTH_AraC-typ_CS"/>
</dbReference>
<name>A0ABW0IUF8_9HYPH</name>